<dbReference type="EMBL" id="BAABDJ010000007">
    <property type="protein sequence ID" value="GAA4000817.1"/>
    <property type="molecule type" value="Genomic_DNA"/>
</dbReference>
<name>A0ABP7RQD7_9BACT</name>
<evidence type="ECO:0008006" key="3">
    <source>
        <dbReference type="Google" id="ProtNLM"/>
    </source>
</evidence>
<accession>A0ABP7RQD7</accession>
<sequence>MPAPVVEVFRTTVARRAAASLLRQLHRHFPAWRITFDLADADRILRVQTTGGPVDSSRVAQVLHARGYCCEPLPD</sequence>
<dbReference type="RefSeq" id="WP_345071403.1">
    <property type="nucleotide sequence ID" value="NZ_BAABDJ010000007.1"/>
</dbReference>
<gene>
    <name evidence="1" type="ORF">GCM10022408_09970</name>
</gene>
<evidence type="ECO:0000313" key="1">
    <source>
        <dbReference type="EMBL" id="GAA4000817.1"/>
    </source>
</evidence>
<evidence type="ECO:0000313" key="2">
    <source>
        <dbReference type="Proteomes" id="UP001500567"/>
    </source>
</evidence>
<dbReference type="Proteomes" id="UP001500567">
    <property type="component" value="Unassembled WGS sequence"/>
</dbReference>
<proteinExistence type="predicted"/>
<protein>
    <recommendedName>
        <fullName evidence="3">Copper chaperone</fullName>
    </recommendedName>
</protein>
<keyword evidence="2" id="KW-1185">Reference proteome</keyword>
<organism evidence="1 2">
    <name type="scientific">Hymenobacter fastidiosus</name>
    <dbReference type="NCBI Taxonomy" id="486264"/>
    <lineage>
        <taxon>Bacteria</taxon>
        <taxon>Pseudomonadati</taxon>
        <taxon>Bacteroidota</taxon>
        <taxon>Cytophagia</taxon>
        <taxon>Cytophagales</taxon>
        <taxon>Hymenobacteraceae</taxon>
        <taxon>Hymenobacter</taxon>
    </lineage>
</organism>
<comment type="caution">
    <text evidence="1">The sequence shown here is derived from an EMBL/GenBank/DDBJ whole genome shotgun (WGS) entry which is preliminary data.</text>
</comment>
<reference evidence="2" key="1">
    <citation type="journal article" date="2019" name="Int. J. Syst. Evol. Microbiol.">
        <title>The Global Catalogue of Microorganisms (GCM) 10K type strain sequencing project: providing services to taxonomists for standard genome sequencing and annotation.</title>
        <authorList>
            <consortium name="The Broad Institute Genomics Platform"/>
            <consortium name="The Broad Institute Genome Sequencing Center for Infectious Disease"/>
            <person name="Wu L."/>
            <person name="Ma J."/>
        </authorList>
    </citation>
    <scope>NUCLEOTIDE SEQUENCE [LARGE SCALE GENOMIC DNA]</scope>
    <source>
        <strain evidence="2">JCM 17224</strain>
    </source>
</reference>